<feature type="compositionally biased region" description="Polar residues" evidence="3">
    <location>
        <begin position="14"/>
        <end position="23"/>
    </location>
</feature>
<evidence type="ECO:0000256" key="2">
    <source>
        <dbReference type="PROSITE-ProRule" id="PRU00176"/>
    </source>
</evidence>
<reference evidence="5" key="1">
    <citation type="submission" date="2018-04" db="EMBL/GenBank/DDBJ databases">
        <authorList>
            <person name="Go L.Y."/>
            <person name="Mitchell J.A."/>
        </authorList>
    </citation>
    <scope>NUCLEOTIDE SEQUENCE</scope>
    <source>
        <tissue evidence="5">Whole organism</tissue>
    </source>
</reference>
<dbReference type="GO" id="GO:0003730">
    <property type="term" value="F:mRNA 3'-UTR binding"/>
    <property type="evidence" value="ECO:0007669"/>
    <property type="project" value="TreeGrafter"/>
</dbReference>
<dbReference type="Pfam" id="PF00076">
    <property type="entry name" value="RRM_1"/>
    <property type="match status" value="1"/>
</dbReference>
<dbReference type="GO" id="GO:0005737">
    <property type="term" value="C:cytoplasm"/>
    <property type="evidence" value="ECO:0007669"/>
    <property type="project" value="TreeGrafter"/>
</dbReference>
<dbReference type="GO" id="GO:0045948">
    <property type="term" value="P:positive regulation of translational initiation"/>
    <property type="evidence" value="ECO:0007669"/>
    <property type="project" value="TreeGrafter"/>
</dbReference>
<dbReference type="InterPro" id="IPR035979">
    <property type="entry name" value="RBD_domain_sf"/>
</dbReference>
<organism evidence="6">
    <name type="scientific">Culicoides sonorensis</name>
    <name type="common">Biting midge</name>
    <dbReference type="NCBI Taxonomy" id="179676"/>
    <lineage>
        <taxon>Eukaryota</taxon>
        <taxon>Metazoa</taxon>
        <taxon>Ecdysozoa</taxon>
        <taxon>Arthropoda</taxon>
        <taxon>Hexapoda</taxon>
        <taxon>Insecta</taxon>
        <taxon>Pterygota</taxon>
        <taxon>Neoptera</taxon>
        <taxon>Endopterygota</taxon>
        <taxon>Diptera</taxon>
        <taxon>Nematocera</taxon>
        <taxon>Chironomoidea</taxon>
        <taxon>Ceratopogonidae</taxon>
        <taxon>Ceratopogoninae</taxon>
        <taxon>Culicoides</taxon>
        <taxon>Monoculicoides</taxon>
    </lineage>
</organism>
<dbReference type="Gene3D" id="3.30.70.330">
    <property type="match status" value="1"/>
</dbReference>
<dbReference type="PANTHER" id="PTHR11176">
    <property type="entry name" value="BOULE-RELATED"/>
    <property type="match status" value="1"/>
</dbReference>
<sequence>MSYLDLPSKDLLPQNPSTSSSQNENDKTLDPNGFKLIANRIFVGGMSRETTEEDLLRYFAGYGNVKSAKIITDINTGVSKGYGFVTFASEDEALRLQKFAGIAILHNRKLNIGPAIKRNGSTTNVANAVASVMQANNTVTPTPMIGATHPTVQGQFKTSNVVSPMTPGNGLVPGLLDPATAAMLYQPFYGFPYSYLSYGGTQSYQFPF</sequence>
<accession>A0A336MIA8</accession>
<feature type="region of interest" description="Disordered" evidence="3">
    <location>
        <begin position="1"/>
        <end position="31"/>
    </location>
</feature>
<name>A0A336MIA8_CULSO</name>
<reference evidence="6" key="2">
    <citation type="submission" date="2018-07" db="EMBL/GenBank/DDBJ databases">
        <authorList>
            <person name="Quirk P.G."/>
            <person name="Krulwich T.A."/>
        </authorList>
    </citation>
    <scope>NUCLEOTIDE SEQUENCE</scope>
</reference>
<gene>
    <name evidence="6" type="primary">CSON015142</name>
</gene>
<evidence type="ECO:0000313" key="5">
    <source>
        <dbReference type="EMBL" id="SSX07843.1"/>
    </source>
</evidence>
<evidence type="ECO:0000256" key="1">
    <source>
        <dbReference type="ARBA" id="ARBA00022884"/>
    </source>
</evidence>
<dbReference type="InterPro" id="IPR000504">
    <property type="entry name" value="RRM_dom"/>
</dbReference>
<dbReference type="EMBL" id="UFQS01000934">
    <property type="protein sequence ID" value="SSX07843.1"/>
    <property type="molecule type" value="Genomic_DNA"/>
</dbReference>
<evidence type="ECO:0000313" key="6">
    <source>
        <dbReference type="EMBL" id="SSX28077.1"/>
    </source>
</evidence>
<evidence type="ECO:0000256" key="3">
    <source>
        <dbReference type="SAM" id="MobiDB-lite"/>
    </source>
</evidence>
<dbReference type="VEuPathDB" id="VectorBase:CSON015142"/>
<dbReference type="PANTHER" id="PTHR11176:SF57">
    <property type="entry name" value="PROTEIN BOULE"/>
    <property type="match status" value="1"/>
</dbReference>
<proteinExistence type="predicted"/>
<dbReference type="EMBL" id="UFQT01000934">
    <property type="protein sequence ID" value="SSX28077.1"/>
    <property type="molecule type" value="Genomic_DNA"/>
</dbReference>
<dbReference type="AlphaFoldDB" id="A0A336MIA8"/>
<dbReference type="GO" id="GO:0008494">
    <property type="term" value="F:translation activator activity"/>
    <property type="evidence" value="ECO:0007669"/>
    <property type="project" value="TreeGrafter"/>
</dbReference>
<feature type="domain" description="RRM" evidence="4">
    <location>
        <begin position="39"/>
        <end position="117"/>
    </location>
</feature>
<evidence type="ECO:0000259" key="4">
    <source>
        <dbReference type="PROSITE" id="PS50102"/>
    </source>
</evidence>
<dbReference type="InterPro" id="IPR012677">
    <property type="entry name" value="Nucleotide-bd_a/b_plait_sf"/>
</dbReference>
<dbReference type="GO" id="GO:0070935">
    <property type="term" value="P:3'-UTR-mediated mRNA stabilization"/>
    <property type="evidence" value="ECO:0007669"/>
    <property type="project" value="TreeGrafter"/>
</dbReference>
<protein>
    <submittedName>
        <fullName evidence="6">CSON015142 protein</fullName>
    </submittedName>
</protein>
<dbReference type="PROSITE" id="PS50102">
    <property type="entry name" value="RRM"/>
    <property type="match status" value="1"/>
</dbReference>
<keyword evidence="1 2" id="KW-0694">RNA-binding</keyword>
<dbReference type="SUPFAM" id="SSF54928">
    <property type="entry name" value="RNA-binding domain, RBD"/>
    <property type="match status" value="1"/>
</dbReference>
<dbReference type="SMART" id="SM00360">
    <property type="entry name" value="RRM"/>
    <property type="match status" value="1"/>
</dbReference>